<dbReference type="FunFam" id="3.40.50.1820:FF:000183">
    <property type="entry name" value="Phosphatidylcholine-sterol acyltransferase"/>
    <property type="match status" value="1"/>
</dbReference>
<accession>A0A8B9U7A1</accession>
<dbReference type="GO" id="GO:0008374">
    <property type="term" value="F:O-acyltransferase activity"/>
    <property type="evidence" value="ECO:0007669"/>
    <property type="project" value="InterPro"/>
</dbReference>
<dbReference type="InterPro" id="IPR003386">
    <property type="entry name" value="LACT/PDAT_acylTrfase"/>
</dbReference>
<comment type="similarity">
    <text evidence="1">Belongs to the AB hydrolase superfamily. Lipase family.</text>
</comment>
<dbReference type="Ensembl" id="ENSAZOT00000004152.1">
    <property type="protein sequence ID" value="ENSAZOP00000003899.1"/>
    <property type="gene ID" value="ENSAZOG00000002510.1"/>
</dbReference>
<dbReference type="Pfam" id="PF02450">
    <property type="entry name" value="LCAT"/>
    <property type="match status" value="1"/>
</dbReference>
<organism evidence="2 3">
    <name type="scientific">Anas zonorhyncha</name>
    <name type="common">Eastern spot-billed duck</name>
    <dbReference type="NCBI Taxonomy" id="75864"/>
    <lineage>
        <taxon>Eukaryota</taxon>
        <taxon>Metazoa</taxon>
        <taxon>Chordata</taxon>
        <taxon>Craniata</taxon>
        <taxon>Vertebrata</taxon>
        <taxon>Euteleostomi</taxon>
        <taxon>Archelosauria</taxon>
        <taxon>Archosauria</taxon>
        <taxon>Dinosauria</taxon>
        <taxon>Saurischia</taxon>
        <taxon>Theropoda</taxon>
        <taxon>Coelurosauria</taxon>
        <taxon>Aves</taxon>
        <taxon>Neognathae</taxon>
        <taxon>Galloanserae</taxon>
        <taxon>Anseriformes</taxon>
        <taxon>Anatidae</taxon>
        <taxon>Anatinae</taxon>
        <taxon>Anas</taxon>
    </lineage>
</organism>
<dbReference type="SUPFAM" id="SSF53474">
    <property type="entry name" value="alpha/beta-Hydrolases"/>
    <property type="match status" value="1"/>
</dbReference>
<dbReference type="GO" id="GO:0006629">
    <property type="term" value="P:lipid metabolic process"/>
    <property type="evidence" value="ECO:0007669"/>
    <property type="project" value="InterPro"/>
</dbReference>
<evidence type="ECO:0000256" key="1">
    <source>
        <dbReference type="ARBA" id="ARBA00010701"/>
    </source>
</evidence>
<reference evidence="2" key="2">
    <citation type="submission" date="2025-09" db="UniProtKB">
        <authorList>
            <consortium name="Ensembl"/>
        </authorList>
    </citation>
    <scope>IDENTIFICATION</scope>
</reference>
<dbReference type="Gene3D" id="3.40.50.1820">
    <property type="entry name" value="alpha/beta hydrolase"/>
    <property type="match status" value="1"/>
</dbReference>
<name>A0A8B9U7A1_9AVES</name>
<reference evidence="2" key="1">
    <citation type="submission" date="2025-08" db="UniProtKB">
        <authorList>
            <consortium name="Ensembl"/>
        </authorList>
    </citation>
    <scope>IDENTIFICATION</scope>
</reference>
<proteinExistence type="inferred from homology"/>
<dbReference type="InterPro" id="IPR029058">
    <property type="entry name" value="AB_hydrolase_fold"/>
</dbReference>
<dbReference type="Proteomes" id="UP000694549">
    <property type="component" value="Unplaced"/>
</dbReference>
<dbReference type="AlphaFoldDB" id="A0A8B9U7A1"/>
<dbReference type="PANTHER" id="PTHR11440">
    <property type="entry name" value="LECITHIN-CHOLESTEROL ACYLTRANSFERASE-RELATED"/>
    <property type="match status" value="1"/>
</dbReference>
<keyword evidence="3" id="KW-1185">Reference proteome</keyword>
<sequence length="387" mass="44713">MLSLHSVTLGFSNKLWHFSASFLMKRTVLVAQYSTLVPGDLGNQLEAKLDKPSVVHYLCSKKTDSYFTLWLNLELLLPVIIDCWIDNIRLVYNRTSKVTEPPDGVDIRVPGFGQTFSLEFLDPSKRSVGSYFYMLVQSLVDWGYTRDEDVRGAPYDWRKAPNENGDYFVALRKMIELMYEQYGSPVVLIAHSMGNMYTLYFLNHQTQEWKDKYIKDYVSLGAPWGGVAKTLRVLASGDNNRIPVISSLKIRDQQRSAVSTNWMLPYNYTWPPDKVFVTTPTANYTLRDYQKFYRDINFEDGWLMRQDTEPLVYQMKPPGVRIHCLYGCVQEVGSCPKWLSLMYVHDASWCFHILKTWSNMHFGASSIVSSIHTDLHLEIVQPLARTT</sequence>
<evidence type="ECO:0000313" key="2">
    <source>
        <dbReference type="Ensembl" id="ENSAZOP00000003899.1"/>
    </source>
</evidence>
<evidence type="ECO:0000313" key="3">
    <source>
        <dbReference type="Proteomes" id="UP000694549"/>
    </source>
</evidence>
<protein>
    <submittedName>
        <fullName evidence="2">Phospholipase A2 group XV</fullName>
    </submittedName>
</protein>